<keyword evidence="10" id="KW-1185">Reference proteome</keyword>
<evidence type="ECO:0000256" key="7">
    <source>
        <dbReference type="SAM" id="SignalP"/>
    </source>
</evidence>
<dbReference type="PANTHER" id="PTHR23301">
    <property type="entry name" value="CHITIN BINDING PERITROPHIN-A"/>
    <property type="match status" value="1"/>
</dbReference>
<dbReference type="Pfam" id="PF01607">
    <property type="entry name" value="CBM_14"/>
    <property type="match status" value="1"/>
</dbReference>
<feature type="signal peptide" evidence="7">
    <location>
        <begin position="1"/>
        <end position="20"/>
    </location>
</feature>
<dbReference type="InterPro" id="IPR036508">
    <property type="entry name" value="Chitin-bd_dom_sf"/>
</dbReference>
<dbReference type="InterPro" id="IPR002557">
    <property type="entry name" value="Chitin-bd_dom"/>
</dbReference>
<feature type="domain" description="Chitin-binding type-2" evidence="8">
    <location>
        <begin position="22"/>
        <end position="78"/>
    </location>
</feature>
<sequence length="351" mass="39428">MALKIFLVVILNICIQISSGQDTECPTEGIAYLPHPDCTLYIVCVNGIGTLTECPRPLYYNPRQQRCDFPENVPECMGGTRPPGSTSTTTQEPTEEPTEEPTLPPPPPPDTLTECGQTITASSGTIQYKLGQTYDTNELCTFIVRTQNFTTTTFILELHGISELDPDAIVILPFIDTVLMDAVHMGPPNNPRTQHVDGYVFVVIFNPKTSLGTGFKLTFKGVPGDHAYNYEGLDFVYNNSSDSPLTVPFWSEFYGRHQYNIFVLSSEAKLITDPNFQLQLTLSEDFLPDSCSDKFYIYQFQRQNAEYAGTFCNEEVQRTDYETKGLFIIGFYKFYDSYNATGTLAWEKVPV</sequence>
<dbReference type="EMBL" id="LJIJ01000142">
    <property type="protein sequence ID" value="ODN01714.1"/>
    <property type="molecule type" value="Genomic_DNA"/>
</dbReference>
<accession>A0A1D2N8Z3</accession>
<evidence type="ECO:0000313" key="9">
    <source>
        <dbReference type="EMBL" id="ODN01714.1"/>
    </source>
</evidence>
<evidence type="ECO:0000256" key="1">
    <source>
        <dbReference type="ARBA" id="ARBA00022669"/>
    </source>
</evidence>
<evidence type="ECO:0000256" key="4">
    <source>
        <dbReference type="ARBA" id="ARBA00023157"/>
    </source>
</evidence>
<feature type="compositionally biased region" description="Low complexity" evidence="6">
    <location>
        <begin position="78"/>
        <end position="92"/>
    </location>
</feature>
<dbReference type="InterPro" id="IPR035914">
    <property type="entry name" value="Sperma_CUB_dom_sf"/>
</dbReference>
<evidence type="ECO:0000256" key="3">
    <source>
        <dbReference type="ARBA" id="ARBA00022737"/>
    </source>
</evidence>
<dbReference type="GO" id="GO:0008061">
    <property type="term" value="F:chitin binding"/>
    <property type="evidence" value="ECO:0007669"/>
    <property type="project" value="UniProtKB-KW"/>
</dbReference>
<feature type="region of interest" description="Disordered" evidence="6">
    <location>
        <begin position="71"/>
        <end position="109"/>
    </location>
</feature>
<dbReference type="PANTHER" id="PTHR23301:SF0">
    <property type="entry name" value="CHITIN-BINDING TYPE-2 DOMAIN-CONTAINING PROTEIN-RELATED"/>
    <property type="match status" value="1"/>
</dbReference>
<evidence type="ECO:0000313" key="10">
    <source>
        <dbReference type="Proteomes" id="UP000094527"/>
    </source>
</evidence>
<dbReference type="STRING" id="48709.A0A1D2N8Z3"/>
<keyword evidence="4" id="KW-1015">Disulfide bond</keyword>
<feature type="chain" id="PRO_5008905234" evidence="7">
    <location>
        <begin position="21"/>
        <end position="351"/>
    </location>
</feature>
<dbReference type="AlphaFoldDB" id="A0A1D2N8Z3"/>
<dbReference type="Gene3D" id="2.170.140.10">
    <property type="entry name" value="Chitin binding domain"/>
    <property type="match status" value="1"/>
</dbReference>
<organism evidence="9 10">
    <name type="scientific">Orchesella cincta</name>
    <name type="common">Springtail</name>
    <name type="synonym">Podura cincta</name>
    <dbReference type="NCBI Taxonomy" id="48709"/>
    <lineage>
        <taxon>Eukaryota</taxon>
        <taxon>Metazoa</taxon>
        <taxon>Ecdysozoa</taxon>
        <taxon>Arthropoda</taxon>
        <taxon>Hexapoda</taxon>
        <taxon>Collembola</taxon>
        <taxon>Entomobryomorpha</taxon>
        <taxon>Entomobryoidea</taxon>
        <taxon>Orchesellidae</taxon>
        <taxon>Orchesellinae</taxon>
        <taxon>Orchesella</taxon>
    </lineage>
</organism>
<gene>
    <name evidence="9" type="ORF">Ocin01_04965</name>
</gene>
<evidence type="ECO:0000256" key="2">
    <source>
        <dbReference type="ARBA" id="ARBA00022729"/>
    </source>
</evidence>
<evidence type="ECO:0000256" key="5">
    <source>
        <dbReference type="ARBA" id="ARBA00023180"/>
    </source>
</evidence>
<comment type="caution">
    <text evidence="9">The sequence shown here is derived from an EMBL/GenBank/DDBJ whole genome shotgun (WGS) entry which is preliminary data.</text>
</comment>
<dbReference type="SMART" id="SM00494">
    <property type="entry name" value="ChtBD2"/>
    <property type="match status" value="1"/>
</dbReference>
<keyword evidence="1" id="KW-0147">Chitin-binding</keyword>
<name>A0A1D2N8Z3_ORCCI</name>
<dbReference type="OrthoDB" id="6020543at2759"/>
<protein>
    <submittedName>
        <fullName evidence="9">Putative chitinase 3</fullName>
    </submittedName>
</protein>
<evidence type="ECO:0000259" key="8">
    <source>
        <dbReference type="PROSITE" id="PS50940"/>
    </source>
</evidence>
<proteinExistence type="predicted"/>
<dbReference type="GO" id="GO:0005576">
    <property type="term" value="C:extracellular region"/>
    <property type="evidence" value="ECO:0007669"/>
    <property type="project" value="InterPro"/>
</dbReference>
<dbReference type="PROSITE" id="PS50940">
    <property type="entry name" value="CHIT_BIND_II"/>
    <property type="match status" value="1"/>
</dbReference>
<keyword evidence="3" id="KW-0677">Repeat</keyword>
<dbReference type="SUPFAM" id="SSF57625">
    <property type="entry name" value="Invertebrate chitin-binding proteins"/>
    <property type="match status" value="1"/>
</dbReference>
<keyword evidence="5" id="KW-0325">Glycoprotein</keyword>
<reference evidence="9 10" key="1">
    <citation type="journal article" date="2016" name="Genome Biol. Evol.">
        <title>Gene Family Evolution Reflects Adaptation to Soil Environmental Stressors in the Genome of the Collembolan Orchesella cincta.</title>
        <authorList>
            <person name="Faddeeva-Vakhrusheva A."/>
            <person name="Derks M.F."/>
            <person name="Anvar S.Y."/>
            <person name="Agamennone V."/>
            <person name="Suring W."/>
            <person name="Smit S."/>
            <person name="van Straalen N.M."/>
            <person name="Roelofs D."/>
        </authorList>
    </citation>
    <scope>NUCLEOTIDE SEQUENCE [LARGE SCALE GENOMIC DNA]</scope>
    <source>
        <tissue evidence="9">Mixed pool</tissue>
    </source>
</reference>
<evidence type="ECO:0000256" key="6">
    <source>
        <dbReference type="SAM" id="MobiDB-lite"/>
    </source>
</evidence>
<dbReference type="InterPro" id="IPR051940">
    <property type="entry name" value="Chitin_bind-dev_reg"/>
</dbReference>
<dbReference type="SUPFAM" id="SSF49854">
    <property type="entry name" value="Spermadhesin, CUB domain"/>
    <property type="match status" value="1"/>
</dbReference>
<dbReference type="Proteomes" id="UP000094527">
    <property type="component" value="Unassembled WGS sequence"/>
</dbReference>
<keyword evidence="2 7" id="KW-0732">Signal</keyword>